<dbReference type="Gene3D" id="3.40.190.80">
    <property type="match status" value="1"/>
</dbReference>
<dbReference type="CDD" id="cd01637">
    <property type="entry name" value="IMPase_like"/>
    <property type="match status" value="1"/>
</dbReference>
<dbReference type="Proteomes" id="UP000287470">
    <property type="component" value="Unassembled WGS sequence"/>
</dbReference>
<feature type="binding site" evidence="1">
    <location>
        <position position="88"/>
    </location>
    <ligand>
        <name>Mg(2+)</name>
        <dbReference type="ChEBI" id="CHEBI:18420"/>
        <label>1</label>
        <note>catalytic</note>
    </ligand>
</feature>
<sequence length="276" mass="30841">MMELRELALEVARITQDAGRHALTDQTNPRDLKSLDMSAHQRTELDVDDRLARFIANRISYVEPFDGLWEERPEECKPGERYWCIGKIDGVMNYSRNMPEWSITVSLFEFNEEGSAQPILGVVHAPGLGLTYLAAKGKGAIRIRRTPIGDKREKIIPSTTEHLDGSVVCYGMSYVPAESKRSLDVVAAIAGRPADIKRVGPASLDLCKVADGTYDAYFEPHLHKWDVPAVSAGAVVVWEAQAKLRTWTGGQIHWRRENDIVASNGLIIDELRPYLA</sequence>
<comment type="caution">
    <text evidence="2">The sequence shown here is derived from an EMBL/GenBank/DDBJ whole genome shotgun (WGS) entry which is preliminary data.</text>
</comment>
<comment type="cofactor">
    <cofactor evidence="1">
        <name>Mg(2+)</name>
        <dbReference type="ChEBI" id="CHEBI:18420"/>
    </cofactor>
</comment>
<protein>
    <submittedName>
        <fullName evidence="2">Inositol monophosphatase</fullName>
    </submittedName>
</protein>
<dbReference type="AlphaFoldDB" id="A0A430FPE1"/>
<dbReference type="GO" id="GO:0007165">
    <property type="term" value="P:signal transduction"/>
    <property type="evidence" value="ECO:0007669"/>
    <property type="project" value="TreeGrafter"/>
</dbReference>
<keyword evidence="1" id="KW-0460">Magnesium</keyword>
<name>A0A430FPE1_9BIFI</name>
<dbReference type="InterPro" id="IPR000760">
    <property type="entry name" value="Inositol_monophosphatase-like"/>
</dbReference>
<gene>
    <name evidence="2" type="ORF">D2E24_1472</name>
</gene>
<dbReference type="PRINTS" id="PR00377">
    <property type="entry name" value="IMPHPHTASES"/>
</dbReference>
<keyword evidence="3" id="KW-1185">Reference proteome</keyword>
<evidence type="ECO:0000256" key="1">
    <source>
        <dbReference type="PIRSR" id="PIRSR600760-2"/>
    </source>
</evidence>
<dbReference type="SUPFAM" id="SSF56655">
    <property type="entry name" value="Carbohydrate phosphatase"/>
    <property type="match status" value="1"/>
</dbReference>
<dbReference type="Gene3D" id="3.30.540.10">
    <property type="entry name" value="Fructose-1,6-Bisphosphatase, subunit A, domain 1"/>
    <property type="match status" value="1"/>
</dbReference>
<feature type="binding site" evidence="1">
    <location>
        <position position="89"/>
    </location>
    <ligand>
        <name>Mg(2+)</name>
        <dbReference type="ChEBI" id="CHEBI:18420"/>
        <label>1</label>
        <note>catalytic</note>
    </ligand>
</feature>
<dbReference type="Pfam" id="PF00459">
    <property type="entry name" value="Inositol_P"/>
    <property type="match status" value="1"/>
</dbReference>
<dbReference type="EMBL" id="QXGK01000015">
    <property type="protein sequence ID" value="RSX54702.1"/>
    <property type="molecule type" value="Genomic_DNA"/>
</dbReference>
<evidence type="ECO:0000313" key="2">
    <source>
        <dbReference type="EMBL" id="RSX54702.1"/>
    </source>
</evidence>
<dbReference type="GO" id="GO:0006020">
    <property type="term" value="P:inositol metabolic process"/>
    <property type="evidence" value="ECO:0007669"/>
    <property type="project" value="TreeGrafter"/>
</dbReference>
<accession>A0A430FPE1</accession>
<organism evidence="2 3">
    <name type="scientific">Bifidobacterium samirii</name>
    <dbReference type="NCBI Taxonomy" id="2306974"/>
    <lineage>
        <taxon>Bacteria</taxon>
        <taxon>Bacillati</taxon>
        <taxon>Actinomycetota</taxon>
        <taxon>Actinomycetes</taxon>
        <taxon>Bifidobacteriales</taxon>
        <taxon>Bifidobacteriaceae</taxon>
        <taxon>Bifidobacterium</taxon>
    </lineage>
</organism>
<keyword evidence="1" id="KW-0479">Metal-binding</keyword>
<dbReference type="GO" id="GO:0046872">
    <property type="term" value="F:metal ion binding"/>
    <property type="evidence" value="ECO:0007669"/>
    <property type="project" value="UniProtKB-KW"/>
</dbReference>
<proteinExistence type="predicted"/>
<dbReference type="GO" id="GO:0008934">
    <property type="term" value="F:inositol monophosphate 1-phosphatase activity"/>
    <property type="evidence" value="ECO:0007669"/>
    <property type="project" value="TreeGrafter"/>
</dbReference>
<evidence type="ECO:0000313" key="3">
    <source>
        <dbReference type="Proteomes" id="UP000287470"/>
    </source>
</evidence>
<dbReference type="PANTHER" id="PTHR20854:SF4">
    <property type="entry name" value="INOSITOL-1-MONOPHOSPHATASE-RELATED"/>
    <property type="match status" value="1"/>
</dbReference>
<reference evidence="2 3" key="1">
    <citation type="submission" date="2018-09" db="EMBL/GenBank/DDBJ databases">
        <title>Characterization of the phylogenetic diversity of five novel species belonging to the genus Bifidobacterium.</title>
        <authorList>
            <person name="Lugli G.A."/>
            <person name="Duranti S."/>
            <person name="Milani C."/>
        </authorList>
    </citation>
    <scope>NUCLEOTIDE SEQUENCE [LARGE SCALE GENOMIC DNA]</scope>
    <source>
        <strain evidence="2 3">2033B</strain>
    </source>
</reference>
<feature type="binding site" evidence="1">
    <location>
        <position position="70"/>
    </location>
    <ligand>
        <name>Mg(2+)</name>
        <dbReference type="ChEBI" id="CHEBI:18420"/>
        <label>1</label>
        <note>catalytic</note>
    </ligand>
</feature>
<feature type="binding site" evidence="1">
    <location>
        <position position="226"/>
    </location>
    <ligand>
        <name>Mg(2+)</name>
        <dbReference type="ChEBI" id="CHEBI:18420"/>
        <label>1</label>
        <note>catalytic</note>
    </ligand>
</feature>
<dbReference type="PANTHER" id="PTHR20854">
    <property type="entry name" value="INOSITOL MONOPHOSPHATASE"/>
    <property type="match status" value="1"/>
</dbReference>